<evidence type="ECO:0000256" key="4">
    <source>
        <dbReference type="ARBA" id="ARBA00022771"/>
    </source>
</evidence>
<dbReference type="SMART" id="SM00614">
    <property type="entry name" value="ZnF_BED"/>
    <property type="match status" value="1"/>
</dbReference>
<gene>
    <name evidence="12" type="ORF">HU200_000186</name>
</gene>
<proteinExistence type="predicted"/>
<dbReference type="GO" id="GO:0005634">
    <property type="term" value="C:nucleus"/>
    <property type="evidence" value="ECO:0007669"/>
    <property type="project" value="UniProtKB-SubCell"/>
</dbReference>
<name>A0A835L154_9POAL</name>
<organism evidence="12 13">
    <name type="scientific">Digitaria exilis</name>
    <dbReference type="NCBI Taxonomy" id="1010633"/>
    <lineage>
        <taxon>Eukaryota</taxon>
        <taxon>Viridiplantae</taxon>
        <taxon>Streptophyta</taxon>
        <taxon>Embryophyta</taxon>
        <taxon>Tracheophyta</taxon>
        <taxon>Spermatophyta</taxon>
        <taxon>Magnoliopsida</taxon>
        <taxon>Liliopsida</taxon>
        <taxon>Poales</taxon>
        <taxon>Poaceae</taxon>
        <taxon>PACMAD clade</taxon>
        <taxon>Panicoideae</taxon>
        <taxon>Panicodae</taxon>
        <taxon>Paniceae</taxon>
        <taxon>Anthephorinae</taxon>
        <taxon>Digitaria</taxon>
    </lineage>
</organism>
<keyword evidence="13" id="KW-1185">Reference proteome</keyword>
<dbReference type="PANTHER" id="PTHR46481:SF7">
    <property type="entry name" value="ZINC FINGER BED DOMAIN-CONTAINING PROTEIN RICESLEEPER 2-LIKE"/>
    <property type="match status" value="1"/>
</dbReference>
<comment type="subunit">
    <text evidence="2">Homodimer.</text>
</comment>
<keyword evidence="9" id="KW-0539">Nucleus</keyword>
<keyword evidence="6" id="KW-0805">Transcription regulation</keyword>
<evidence type="ECO:0000259" key="11">
    <source>
        <dbReference type="PROSITE" id="PS50808"/>
    </source>
</evidence>
<evidence type="ECO:0000256" key="1">
    <source>
        <dbReference type="ARBA" id="ARBA00004123"/>
    </source>
</evidence>
<dbReference type="InterPro" id="IPR008906">
    <property type="entry name" value="HATC_C_dom"/>
</dbReference>
<dbReference type="EMBL" id="JACEFO010000036">
    <property type="protein sequence ID" value="KAF8783753.1"/>
    <property type="molecule type" value="Genomic_DNA"/>
</dbReference>
<accession>A0A835L154</accession>
<dbReference type="GO" id="GO:0046983">
    <property type="term" value="F:protein dimerization activity"/>
    <property type="evidence" value="ECO:0007669"/>
    <property type="project" value="InterPro"/>
</dbReference>
<dbReference type="InterPro" id="IPR036236">
    <property type="entry name" value="Znf_C2H2_sf"/>
</dbReference>
<evidence type="ECO:0000256" key="7">
    <source>
        <dbReference type="ARBA" id="ARBA00023125"/>
    </source>
</evidence>
<dbReference type="InterPro" id="IPR025525">
    <property type="entry name" value="hAT-like_transposase_RNase-H"/>
</dbReference>
<protein>
    <recommendedName>
        <fullName evidence="11">BED-type domain-containing protein</fullName>
    </recommendedName>
</protein>
<dbReference type="GO" id="GO:0003677">
    <property type="term" value="F:DNA binding"/>
    <property type="evidence" value="ECO:0007669"/>
    <property type="project" value="UniProtKB-KW"/>
</dbReference>
<keyword evidence="4 10" id="KW-0863">Zinc-finger</keyword>
<keyword evidence="7" id="KW-0238">DNA-binding</keyword>
<dbReference type="SUPFAM" id="SSF140996">
    <property type="entry name" value="Hermes dimerisation domain"/>
    <property type="match status" value="1"/>
</dbReference>
<dbReference type="GO" id="GO:0008270">
    <property type="term" value="F:zinc ion binding"/>
    <property type="evidence" value="ECO:0007669"/>
    <property type="project" value="UniProtKB-KW"/>
</dbReference>
<comment type="caution">
    <text evidence="12">The sequence shown here is derived from an EMBL/GenBank/DDBJ whole genome shotgun (WGS) entry which is preliminary data.</text>
</comment>
<comment type="subcellular location">
    <subcellularLocation>
        <location evidence="1">Nucleus</location>
    </subcellularLocation>
</comment>
<dbReference type="PANTHER" id="PTHR46481">
    <property type="entry name" value="ZINC FINGER BED DOMAIN-CONTAINING PROTEIN 4"/>
    <property type="match status" value="1"/>
</dbReference>
<evidence type="ECO:0000256" key="2">
    <source>
        <dbReference type="ARBA" id="ARBA00011738"/>
    </source>
</evidence>
<keyword evidence="8" id="KW-0804">Transcription</keyword>
<evidence type="ECO:0000313" key="12">
    <source>
        <dbReference type="EMBL" id="KAF8783753.1"/>
    </source>
</evidence>
<dbReference type="Pfam" id="PF02892">
    <property type="entry name" value="zf-BED"/>
    <property type="match status" value="1"/>
</dbReference>
<dbReference type="PROSITE" id="PS50808">
    <property type="entry name" value="ZF_BED"/>
    <property type="match status" value="1"/>
</dbReference>
<keyword evidence="5" id="KW-0862">Zinc</keyword>
<dbReference type="Pfam" id="PF05699">
    <property type="entry name" value="Dimer_Tnp_hAT"/>
    <property type="match status" value="1"/>
</dbReference>
<evidence type="ECO:0000256" key="10">
    <source>
        <dbReference type="PROSITE-ProRule" id="PRU00027"/>
    </source>
</evidence>
<evidence type="ECO:0000313" key="13">
    <source>
        <dbReference type="Proteomes" id="UP000636709"/>
    </source>
</evidence>
<evidence type="ECO:0000256" key="5">
    <source>
        <dbReference type="ARBA" id="ARBA00022833"/>
    </source>
</evidence>
<dbReference type="InterPro" id="IPR012337">
    <property type="entry name" value="RNaseH-like_sf"/>
</dbReference>
<evidence type="ECO:0000256" key="9">
    <source>
        <dbReference type="ARBA" id="ARBA00023242"/>
    </source>
</evidence>
<dbReference type="Pfam" id="PF14372">
    <property type="entry name" value="hAT-like_RNase-H"/>
    <property type="match status" value="1"/>
</dbReference>
<reference evidence="12" key="1">
    <citation type="submission" date="2020-07" db="EMBL/GenBank/DDBJ databases">
        <title>Genome sequence and genetic diversity analysis of an under-domesticated orphan crop, white fonio (Digitaria exilis).</title>
        <authorList>
            <person name="Bennetzen J.L."/>
            <person name="Chen S."/>
            <person name="Ma X."/>
            <person name="Wang X."/>
            <person name="Yssel A.E.J."/>
            <person name="Chaluvadi S.R."/>
            <person name="Johnson M."/>
            <person name="Gangashetty P."/>
            <person name="Hamidou F."/>
            <person name="Sanogo M.D."/>
            <person name="Zwaenepoel A."/>
            <person name="Wallace J."/>
            <person name="Van De Peer Y."/>
            <person name="Van Deynze A."/>
        </authorList>
    </citation>
    <scope>NUCLEOTIDE SEQUENCE</scope>
    <source>
        <tissue evidence="12">Leaves</tissue>
    </source>
</reference>
<dbReference type="OrthoDB" id="785030at2759"/>
<dbReference type="SUPFAM" id="SSF57667">
    <property type="entry name" value="beta-beta-alpha zinc fingers"/>
    <property type="match status" value="1"/>
</dbReference>
<dbReference type="InterPro" id="IPR003656">
    <property type="entry name" value="Znf_BED"/>
</dbReference>
<keyword evidence="3" id="KW-0479">Metal-binding</keyword>
<dbReference type="AlphaFoldDB" id="A0A835L154"/>
<feature type="domain" description="BED-type" evidence="11">
    <location>
        <begin position="53"/>
        <end position="109"/>
    </location>
</feature>
<evidence type="ECO:0000256" key="8">
    <source>
        <dbReference type="ARBA" id="ARBA00023163"/>
    </source>
</evidence>
<dbReference type="SUPFAM" id="SSF53098">
    <property type="entry name" value="Ribonuclease H-like"/>
    <property type="match status" value="1"/>
</dbReference>
<sequence>MQKILMESLPAQLTVKCIIKLLRWSNIFHLLLQLTSSPTPVSPAKKRSKRVSSKRSLVWAHFDTRLRGEDPIATCKYCGQVYTYDRSTHGTSTLWHHLRFLCPQEPLKGQDPQRKNPGTPKISYSIEDCREALAEMIIIDEMPFRTVEGEGFKRYSKILQPRFDPPSRVTVARDCMQRYVKEKPKLKKILRNQRICLTTDTWTSRQNLCYMSLTAHWIDDEWNLQKRILNFCSVADHKGETLGKRVEECLLDWGIDRLFTVTVDNASSNDKLIDYLNSVSKDLNGVVLKNRFLHVRCCCHIVNLVVKSGLEEHNSSIDKIRTAVRFVRSSPARLKLFKKYAELEKVSSKSLLTLDLETRWNATYLMLESAEKFEKVFARLGKQHKPFKAYFANKEPPTADDWIIVRHILCFLKLFEKVTTRLSASLHVTSSIVFHDILLMHSKLIELVGGEDTTLSSMAYFMKLKFEKYWEQEGNLNYLLFIVVILDPRYKLEFLKFGLEILYGPDVGKAFAEKIESSLHELFGWYVETVSVSSSNRGSSQIPIHISVDTEDEENPWDMLASQFEKHMEETETEPNDSELSRYLADKREKRTKEFDILDYWKVSSNKYPVLSLLAKDVLAVPASTIPSESTFSTGGRIVDPLRCSLSTNTIEALICSQSWLHTSQSRLSVREIAEEVQSYEDIGEGIFAIMCKS</sequence>
<evidence type="ECO:0000256" key="3">
    <source>
        <dbReference type="ARBA" id="ARBA00022723"/>
    </source>
</evidence>
<dbReference type="Proteomes" id="UP000636709">
    <property type="component" value="Unassembled WGS sequence"/>
</dbReference>
<dbReference type="InterPro" id="IPR052035">
    <property type="entry name" value="ZnF_BED_domain_contain"/>
</dbReference>
<evidence type="ECO:0000256" key="6">
    <source>
        <dbReference type="ARBA" id="ARBA00023015"/>
    </source>
</evidence>